<dbReference type="GO" id="GO:0003847">
    <property type="term" value="F:1-alkyl-2-acetylglycerophosphocholine esterase activity"/>
    <property type="evidence" value="ECO:0007669"/>
    <property type="project" value="TreeGrafter"/>
</dbReference>
<name>A0A0U3UIN5_STRRO</name>
<evidence type="ECO:0000256" key="2">
    <source>
        <dbReference type="ARBA" id="ARBA00022963"/>
    </source>
</evidence>
<evidence type="ECO:0000313" key="6">
    <source>
        <dbReference type="EMBL" id="ALV82365.1"/>
    </source>
</evidence>
<evidence type="ECO:0000256" key="4">
    <source>
        <dbReference type="SAM" id="MobiDB-lite"/>
    </source>
</evidence>
<dbReference type="EMBL" id="KT362047">
    <property type="protein sequence ID" value="ALV82365.1"/>
    <property type="molecule type" value="Genomic_DNA"/>
</dbReference>
<dbReference type="Pfam" id="PF03403">
    <property type="entry name" value="PAF-AH_p_II"/>
    <property type="match status" value="1"/>
</dbReference>
<protein>
    <submittedName>
        <fullName evidence="6">Lipase</fullName>
    </submittedName>
</protein>
<evidence type="ECO:0000256" key="5">
    <source>
        <dbReference type="SAM" id="SignalP"/>
    </source>
</evidence>
<dbReference type="GO" id="GO:0016042">
    <property type="term" value="P:lipid catabolic process"/>
    <property type="evidence" value="ECO:0007669"/>
    <property type="project" value="UniProtKB-KW"/>
</dbReference>
<keyword evidence="3" id="KW-0443">Lipid metabolism</keyword>
<feature type="compositionally biased region" description="Low complexity" evidence="4">
    <location>
        <begin position="40"/>
        <end position="61"/>
    </location>
</feature>
<feature type="region of interest" description="Disordered" evidence="4">
    <location>
        <begin position="40"/>
        <end position="77"/>
    </location>
</feature>
<dbReference type="SUPFAM" id="SSF53474">
    <property type="entry name" value="alpha/beta-Hydrolases"/>
    <property type="match status" value="1"/>
</dbReference>
<evidence type="ECO:0000256" key="1">
    <source>
        <dbReference type="ARBA" id="ARBA00022801"/>
    </source>
</evidence>
<feature type="chain" id="PRO_5038718745" evidence="5">
    <location>
        <begin position="32"/>
        <end position="388"/>
    </location>
</feature>
<accession>A0A0U3UIN5</accession>
<reference evidence="6" key="1">
    <citation type="submission" date="2015-08" db="EMBL/GenBank/DDBJ databases">
        <title>Discovery of a novel antibiotic invisible to genome mining, by efficient functional screening of genomic libraries.</title>
        <authorList>
            <person name="Xu M."/>
            <person name="Wang Y."/>
            <person name="Liu M."/>
            <person name="Zhao Z."/>
            <person name="Xu L."/>
            <person name="Chen X."/>
            <person name="Gao G."/>
            <person name="Han D."/>
            <person name="Liu L."/>
            <person name="Huang S."/>
            <person name="He X."/>
            <person name="Lin S."/>
            <person name="Kang Q."/>
            <person name="Ou H."/>
            <person name="Zhou H."/>
            <person name="Pang X."/>
            <person name="Deng Z."/>
            <person name="Tao M."/>
        </authorList>
    </citation>
    <scope>NUCLEOTIDE SEQUENCE</scope>
    <source>
        <strain evidence="6">Sal35</strain>
    </source>
</reference>
<proteinExistence type="predicted"/>
<keyword evidence="1" id="KW-0378">Hydrolase</keyword>
<organism evidence="6">
    <name type="scientific">Streptomyces rochei</name>
    <name type="common">Streptomyces parvullus</name>
    <dbReference type="NCBI Taxonomy" id="1928"/>
    <lineage>
        <taxon>Bacteria</taxon>
        <taxon>Bacillati</taxon>
        <taxon>Actinomycetota</taxon>
        <taxon>Actinomycetes</taxon>
        <taxon>Kitasatosporales</taxon>
        <taxon>Streptomycetaceae</taxon>
        <taxon>Streptomyces</taxon>
        <taxon>Streptomyces rochei group</taxon>
    </lineage>
</organism>
<keyword evidence="5" id="KW-0732">Signal</keyword>
<dbReference type="Gene3D" id="3.40.50.1820">
    <property type="entry name" value="alpha/beta hydrolase"/>
    <property type="match status" value="1"/>
</dbReference>
<dbReference type="PANTHER" id="PTHR10272:SF0">
    <property type="entry name" value="PLATELET-ACTIVATING FACTOR ACETYLHYDROLASE"/>
    <property type="match status" value="1"/>
</dbReference>
<evidence type="ECO:0000256" key="3">
    <source>
        <dbReference type="ARBA" id="ARBA00023098"/>
    </source>
</evidence>
<dbReference type="AlphaFoldDB" id="A0A0U3UIN5"/>
<feature type="signal peptide" evidence="5">
    <location>
        <begin position="1"/>
        <end position="31"/>
    </location>
</feature>
<dbReference type="InterPro" id="IPR029058">
    <property type="entry name" value="AB_hydrolase_fold"/>
</dbReference>
<dbReference type="PANTHER" id="PTHR10272">
    <property type="entry name" value="PLATELET-ACTIVATING FACTOR ACETYLHYDROLASE"/>
    <property type="match status" value="1"/>
</dbReference>
<keyword evidence="2" id="KW-0442">Lipid degradation</keyword>
<sequence length="388" mass="40785">MTKVTGAGRAGRRCAALAAALLLAVAPSCEGGRSAAAAPAPEAARDAPALPAPTGALPVGLRTTQLSDTSRRDPWNPDRHRELTVSLWYPALPSRAPHASYVTARESELILRFHRVRGVPADLLSRTRVHARLAPPPLAAPATGLPLVLLSPGFALPRTSLTGLAEELASRGYAVAAVDHAYEAPAISHPDGRVTGCLACERRPEGARVAAVRAADLRFLRERLLRSPGTAGLPRLDPSRVAVVGHSMGGAAAFEALRTDAGFAAAANLDGTVHTAGKNPVDRPFLLLGAGGHGSPGADATWGRTWRDLSGPRRWLSVRGAGHLSFTDYAPLLERTGAAGPEVTLGAADAQRITRELVVAYLDERLRQHGPRLDTAVRHVPEVVDHGR</sequence>